<keyword evidence="2" id="KW-1185">Reference proteome</keyword>
<comment type="caution">
    <text evidence="1">The sequence shown here is derived from an EMBL/GenBank/DDBJ whole genome shotgun (WGS) entry which is preliminary data.</text>
</comment>
<organism evidence="1 2">
    <name type="scientific">Streptomyces katrae</name>
    <dbReference type="NCBI Taxonomy" id="68223"/>
    <lineage>
        <taxon>Bacteria</taxon>
        <taxon>Bacillati</taxon>
        <taxon>Actinomycetota</taxon>
        <taxon>Actinomycetes</taxon>
        <taxon>Kitasatosporales</taxon>
        <taxon>Streptomycetaceae</taxon>
        <taxon>Streptomyces</taxon>
    </lineage>
</organism>
<dbReference type="PATRIC" id="fig|68223.7.peg.18"/>
<sequence length="130" mass="14449">MALLGAGIPALVGAALHGHVGEPYRETRLYFATQRPDGRPPVGKGEFMGFLDREITPGFPEHLTLRDGYGQRRDEDGTVVHEASYEVVLLYPEKEAAERGARVERIRQAYEEQLRQGTVGRTDAEVEADL</sequence>
<name>A0A0F4K4F9_9ACTN</name>
<accession>A0A0F4K4F9</accession>
<dbReference type="InterPro" id="IPR021957">
    <property type="entry name" value="DUF3574"/>
</dbReference>
<gene>
    <name evidence="1" type="ORF">VR44_00090</name>
</gene>
<reference evidence="1 2" key="1">
    <citation type="submission" date="2015-02" db="EMBL/GenBank/DDBJ databases">
        <authorList>
            <person name="Ju K.-S."/>
            <person name="Doroghazi J.R."/>
            <person name="Metcalf W."/>
        </authorList>
    </citation>
    <scope>NUCLEOTIDE SEQUENCE [LARGE SCALE GENOMIC DNA]</scope>
    <source>
        <strain evidence="1 2">NRRL ISP-5550</strain>
    </source>
</reference>
<dbReference type="Proteomes" id="UP000033551">
    <property type="component" value="Unassembled WGS sequence"/>
</dbReference>
<evidence type="ECO:0000313" key="2">
    <source>
        <dbReference type="Proteomes" id="UP000033551"/>
    </source>
</evidence>
<dbReference type="EMBL" id="JZWV01000002">
    <property type="protein sequence ID" value="KJY40066.1"/>
    <property type="molecule type" value="Genomic_DNA"/>
</dbReference>
<protein>
    <recommendedName>
        <fullName evidence="3">DUF3574 domain-containing protein</fullName>
    </recommendedName>
</protein>
<dbReference type="AlphaFoldDB" id="A0A0F4K4F9"/>
<evidence type="ECO:0008006" key="3">
    <source>
        <dbReference type="Google" id="ProtNLM"/>
    </source>
</evidence>
<proteinExistence type="predicted"/>
<dbReference type="Pfam" id="PF12098">
    <property type="entry name" value="DUF3574"/>
    <property type="match status" value="1"/>
</dbReference>
<evidence type="ECO:0000313" key="1">
    <source>
        <dbReference type="EMBL" id="KJY40066.1"/>
    </source>
</evidence>